<comment type="caution">
    <text evidence="10">The sequence shown here is derived from an EMBL/GenBank/DDBJ whole genome shotgun (WGS) entry which is preliminary data.</text>
</comment>
<feature type="compositionally biased region" description="Polar residues" evidence="9">
    <location>
        <begin position="144"/>
        <end position="160"/>
    </location>
</feature>
<comment type="similarity">
    <text evidence="2 8">Belongs to the Mediator complex subunit 4 family.</text>
</comment>
<feature type="region of interest" description="Disordered" evidence="9">
    <location>
        <begin position="144"/>
        <end position="235"/>
    </location>
</feature>
<dbReference type="GO" id="GO:0003712">
    <property type="term" value="F:transcription coregulator activity"/>
    <property type="evidence" value="ECO:0007669"/>
    <property type="project" value="InterPro"/>
</dbReference>
<evidence type="ECO:0000256" key="8">
    <source>
        <dbReference type="RuleBase" id="RU364141"/>
    </source>
</evidence>
<comment type="function">
    <text evidence="8">Component of the Mediator complex, a coactivator involved in the regulated transcription of nearly all RNA polymerase II-dependent genes. Mediator functions as a bridge to convey information from gene-specific regulatory proteins to the basal RNA polymerase II transcription machinery. Mediator is recruited to promoters by direct interactions with regulatory proteins and serves as a scaffold for the assembly of a functional preinitiation complex with RNA polymerase II and the general transcription factors.</text>
</comment>
<keyword evidence="11" id="KW-1185">Reference proteome</keyword>
<organism evidence="10 11">
    <name type="scientific">Protomyces lactucae-debilis</name>
    <dbReference type="NCBI Taxonomy" id="2754530"/>
    <lineage>
        <taxon>Eukaryota</taxon>
        <taxon>Fungi</taxon>
        <taxon>Dikarya</taxon>
        <taxon>Ascomycota</taxon>
        <taxon>Taphrinomycotina</taxon>
        <taxon>Taphrinomycetes</taxon>
        <taxon>Taphrinales</taxon>
        <taxon>Protomycetaceae</taxon>
        <taxon>Protomyces</taxon>
    </lineage>
</organism>
<proteinExistence type="inferred from homology"/>
<protein>
    <recommendedName>
        <fullName evidence="3 8">Mediator of RNA polymerase II transcription subunit 4</fullName>
    </recommendedName>
    <alternativeName>
        <fullName evidence="7 8">Mediator complex subunit 4</fullName>
    </alternativeName>
</protein>
<keyword evidence="10" id="KW-0675">Receptor</keyword>
<dbReference type="AlphaFoldDB" id="A0A1Y2FDM2"/>
<feature type="compositionally biased region" description="Polar residues" evidence="9">
    <location>
        <begin position="205"/>
        <end position="215"/>
    </location>
</feature>
<sequence length="235" mass="25702">MLDIQEAIDCYEQCLTSLLDHLATNAQAHVQGAISEKLQSHITALIQADKRYNRALVEAKKHLQASTAMVQLQAQESALDAQLEENLQVLRTLHTELRKPLSSNYEPARLSGREGAMSEGEEEVPRIACHTLMQYARILAKTSSAPSSFDPTTHSATASSLFPWPSEDMMRRGAGSATGVAQQNGEMAMQEDIKDDSGAAEMEPTSYQAQNQPSMPDNGPSGLDLDLFDPDQDED</sequence>
<comment type="subcellular location">
    <subcellularLocation>
        <location evidence="1 8">Nucleus</location>
    </subcellularLocation>
</comment>
<evidence type="ECO:0000256" key="9">
    <source>
        <dbReference type="SAM" id="MobiDB-lite"/>
    </source>
</evidence>
<dbReference type="GO" id="GO:0070847">
    <property type="term" value="C:core mediator complex"/>
    <property type="evidence" value="ECO:0007669"/>
    <property type="project" value="TreeGrafter"/>
</dbReference>
<evidence type="ECO:0000256" key="4">
    <source>
        <dbReference type="ARBA" id="ARBA00023015"/>
    </source>
</evidence>
<dbReference type="PANTHER" id="PTHR13208">
    <property type="entry name" value="MEDIATOR OF RNA POLYMERASE II TRANSCRIPTION SUBUNIT 4"/>
    <property type="match status" value="1"/>
</dbReference>
<dbReference type="PANTHER" id="PTHR13208:SF2">
    <property type="entry name" value="MEDIATOR OF RNA POLYMERASE II TRANSCRIPTION SUBUNIT 4"/>
    <property type="match status" value="1"/>
</dbReference>
<evidence type="ECO:0000313" key="11">
    <source>
        <dbReference type="Proteomes" id="UP000193685"/>
    </source>
</evidence>
<dbReference type="Pfam" id="PF10018">
    <property type="entry name" value="Med4"/>
    <property type="match status" value="1"/>
</dbReference>
<keyword evidence="6 8" id="KW-0539">Nucleus</keyword>
<dbReference type="EMBL" id="MCFI01000010">
    <property type="protein sequence ID" value="ORY82030.1"/>
    <property type="molecule type" value="Genomic_DNA"/>
</dbReference>
<keyword evidence="5 8" id="KW-0804">Transcription</keyword>
<feature type="compositionally biased region" description="Acidic residues" evidence="9">
    <location>
        <begin position="226"/>
        <end position="235"/>
    </location>
</feature>
<evidence type="ECO:0000256" key="6">
    <source>
        <dbReference type="ARBA" id="ARBA00023242"/>
    </source>
</evidence>
<dbReference type="GO" id="GO:0016592">
    <property type="term" value="C:mediator complex"/>
    <property type="evidence" value="ECO:0007669"/>
    <property type="project" value="InterPro"/>
</dbReference>
<keyword evidence="8" id="KW-0010">Activator</keyword>
<evidence type="ECO:0000256" key="7">
    <source>
        <dbReference type="ARBA" id="ARBA00031257"/>
    </source>
</evidence>
<evidence type="ECO:0000256" key="5">
    <source>
        <dbReference type="ARBA" id="ARBA00023163"/>
    </source>
</evidence>
<name>A0A1Y2FDM2_PROLT</name>
<dbReference type="InterPro" id="IPR019258">
    <property type="entry name" value="Mediator_Med4"/>
</dbReference>
<evidence type="ECO:0000256" key="3">
    <source>
        <dbReference type="ARBA" id="ARBA00020629"/>
    </source>
</evidence>
<evidence type="ECO:0000313" key="10">
    <source>
        <dbReference type="EMBL" id="ORY82030.1"/>
    </source>
</evidence>
<evidence type="ECO:0000256" key="1">
    <source>
        <dbReference type="ARBA" id="ARBA00004123"/>
    </source>
</evidence>
<comment type="subunit">
    <text evidence="8">Component of the Mediator complex.</text>
</comment>
<dbReference type="Proteomes" id="UP000193685">
    <property type="component" value="Unassembled WGS sequence"/>
</dbReference>
<dbReference type="GO" id="GO:0006357">
    <property type="term" value="P:regulation of transcription by RNA polymerase II"/>
    <property type="evidence" value="ECO:0007669"/>
    <property type="project" value="InterPro"/>
</dbReference>
<dbReference type="STRING" id="56484.A0A1Y2FDM2"/>
<reference evidence="10 11" key="1">
    <citation type="submission" date="2016-07" db="EMBL/GenBank/DDBJ databases">
        <title>Pervasive Adenine N6-methylation of Active Genes in Fungi.</title>
        <authorList>
            <consortium name="DOE Joint Genome Institute"/>
            <person name="Mondo S.J."/>
            <person name="Dannebaum R.O."/>
            <person name="Kuo R.C."/>
            <person name="Labutti K."/>
            <person name="Haridas S."/>
            <person name="Kuo A."/>
            <person name="Salamov A."/>
            <person name="Ahrendt S.R."/>
            <person name="Lipzen A."/>
            <person name="Sullivan W."/>
            <person name="Andreopoulos W.B."/>
            <person name="Clum A."/>
            <person name="Lindquist E."/>
            <person name="Daum C."/>
            <person name="Ramamoorthy G.K."/>
            <person name="Gryganskyi A."/>
            <person name="Culley D."/>
            <person name="Magnuson J.K."/>
            <person name="James T.Y."/>
            <person name="O'Malley M.A."/>
            <person name="Stajich J.E."/>
            <person name="Spatafora J.W."/>
            <person name="Visel A."/>
            <person name="Grigoriev I.V."/>
        </authorList>
    </citation>
    <scope>NUCLEOTIDE SEQUENCE [LARGE SCALE GENOMIC DNA]</scope>
    <source>
        <strain evidence="10 11">12-1054</strain>
    </source>
</reference>
<evidence type="ECO:0000256" key="2">
    <source>
        <dbReference type="ARBA" id="ARBA00009626"/>
    </source>
</evidence>
<accession>A0A1Y2FDM2</accession>
<keyword evidence="4 8" id="KW-0805">Transcription regulation</keyword>
<gene>
    <name evidence="8" type="primary">MED4</name>
    <name evidence="10" type="ORF">BCR37DRAFT_29242</name>
</gene>